<dbReference type="InterPro" id="IPR032710">
    <property type="entry name" value="NTF2-like_dom_sf"/>
</dbReference>
<evidence type="ECO:0000313" key="3">
    <source>
        <dbReference type="Proteomes" id="UP000004699"/>
    </source>
</evidence>
<sequence length="135" mass="15365">MTDNTLMDQLAIRALLDRYCDGVNQRDATIWGGTWAEDAVWELPHLEMSGIQGRENIVSAWVEAMKLFPFVNMMAQPGVIEVTGDKATMRSYTTEVAVTQDGNEIRPRGEYHDECVKVDGEWKFSLRKFKVLHGE</sequence>
<dbReference type="EMBL" id="DS999411">
    <property type="protein sequence ID" value="EED36939.1"/>
    <property type="molecule type" value="Genomic_DNA"/>
</dbReference>
<accession>B8KSP3</accession>
<dbReference type="InterPro" id="IPR037401">
    <property type="entry name" value="SnoaL-like"/>
</dbReference>
<dbReference type="STRING" id="565045.NOR51B_2892"/>
<feature type="domain" description="SnoaL-like" evidence="1">
    <location>
        <begin position="5"/>
        <end position="127"/>
    </location>
</feature>
<dbReference type="eggNOG" id="COG3631">
    <property type="taxonomic scope" value="Bacteria"/>
</dbReference>
<name>B8KSP3_9GAMM</name>
<dbReference type="AlphaFoldDB" id="B8KSP3"/>
<evidence type="ECO:0000313" key="2">
    <source>
        <dbReference type="EMBL" id="EED36939.1"/>
    </source>
</evidence>
<dbReference type="Proteomes" id="UP000004699">
    <property type="component" value="Unassembled WGS sequence"/>
</dbReference>
<dbReference type="CDD" id="cd00531">
    <property type="entry name" value="NTF2_like"/>
    <property type="match status" value="1"/>
</dbReference>
<dbReference type="RefSeq" id="WP_009021680.1">
    <property type="nucleotide sequence ID" value="NZ_DS999411.1"/>
</dbReference>
<keyword evidence="3" id="KW-1185">Reference proteome</keyword>
<protein>
    <recommendedName>
        <fullName evidence="1">SnoaL-like domain-containing protein</fullName>
    </recommendedName>
</protein>
<evidence type="ECO:0000259" key="1">
    <source>
        <dbReference type="Pfam" id="PF13577"/>
    </source>
</evidence>
<proteinExistence type="predicted"/>
<dbReference type="OrthoDB" id="7510033at2"/>
<dbReference type="SUPFAM" id="SSF54427">
    <property type="entry name" value="NTF2-like"/>
    <property type="match status" value="1"/>
</dbReference>
<dbReference type="Pfam" id="PF13577">
    <property type="entry name" value="SnoaL_4"/>
    <property type="match status" value="1"/>
</dbReference>
<dbReference type="HOGENOM" id="CLU_106738_7_2_6"/>
<dbReference type="Gene3D" id="3.10.450.50">
    <property type="match status" value="1"/>
</dbReference>
<reference evidence="3" key="1">
    <citation type="journal article" date="2013" name="BMC Microbiol.">
        <title>Taxonomy and evolution of bacteriochlorophyll a-containing members of the OM60/NOR5 clade of marine gammaproteobacteria: description of Luminiphilus syltensis gen. nov., sp. nov., reclassification of Haliea rubra as Pseudohaliea rubra gen. nov., comb. nov., and emendation of Chromatocurvus halotolerans.</title>
        <authorList>
            <person name="Spring S."/>
            <person name="Riedel T."/>
            <person name="Sproer C."/>
            <person name="Yan S."/>
            <person name="Harder J."/>
            <person name="Fuchs B.M."/>
        </authorList>
    </citation>
    <scope>NUCLEOTIDE SEQUENCE [LARGE SCALE GENOMIC DNA]</scope>
    <source>
        <strain evidence="3">NOR51-B</strain>
    </source>
</reference>
<organism evidence="2 3">
    <name type="scientific">Luminiphilus syltensis NOR5-1B</name>
    <dbReference type="NCBI Taxonomy" id="565045"/>
    <lineage>
        <taxon>Bacteria</taxon>
        <taxon>Pseudomonadati</taxon>
        <taxon>Pseudomonadota</taxon>
        <taxon>Gammaproteobacteria</taxon>
        <taxon>Cellvibrionales</taxon>
        <taxon>Halieaceae</taxon>
        <taxon>Luminiphilus</taxon>
    </lineage>
</organism>
<gene>
    <name evidence="2" type="ORF">NOR51B_2892</name>
</gene>